<reference evidence="2 3" key="1">
    <citation type="submission" date="2017-07" db="EMBL/GenBank/DDBJ databases">
        <title>Tetzosporium hominis gen.nov. sp.nov.</title>
        <authorList>
            <person name="Tetz G."/>
            <person name="Tetz V."/>
        </authorList>
    </citation>
    <scope>NUCLEOTIDE SEQUENCE [LARGE SCALE GENOMIC DNA]</scope>
    <source>
        <strain evidence="2 3">VT-49</strain>
    </source>
</reference>
<dbReference type="InterPro" id="IPR025382">
    <property type="entry name" value="Cap4-like_endonuclease_dom"/>
</dbReference>
<evidence type="ECO:0000313" key="3">
    <source>
        <dbReference type="Proteomes" id="UP000217065"/>
    </source>
</evidence>
<feature type="domain" description="CD-NTase associated protein 4-like DNA endonuclease" evidence="1">
    <location>
        <begin position="21"/>
        <end position="226"/>
    </location>
</feature>
<evidence type="ECO:0000313" key="2">
    <source>
        <dbReference type="EMBL" id="OZS79506.1"/>
    </source>
</evidence>
<dbReference type="Proteomes" id="UP000217065">
    <property type="component" value="Unassembled WGS sequence"/>
</dbReference>
<dbReference type="EMBL" id="NOKQ01000119">
    <property type="protein sequence ID" value="OZS79506.1"/>
    <property type="molecule type" value="Genomic_DNA"/>
</dbReference>
<gene>
    <name evidence="2" type="ORF">CF394_00630</name>
</gene>
<evidence type="ECO:0000259" key="1">
    <source>
        <dbReference type="Pfam" id="PF14130"/>
    </source>
</evidence>
<keyword evidence="3" id="KW-1185">Reference proteome</keyword>
<protein>
    <recommendedName>
        <fullName evidence="1">CD-NTase associated protein 4-like DNA endonuclease domain-containing protein</fullName>
    </recommendedName>
</protein>
<dbReference type="OrthoDB" id="940444at2"/>
<comment type="caution">
    <text evidence="2">The sequence shown here is derived from an EMBL/GenBank/DDBJ whole genome shotgun (WGS) entry which is preliminary data.</text>
</comment>
<dbReference type="GO" id="GO:0004518">
    <property type="term" value="F:nuclease activity"/>
    <property type="evidence" value="ECO:0007669"/>
    <property type="project" value="InterPro"/>
</dbReference>
<dbReference type="Pfam" id="PF14130">
    <property type="entry name" value="Cap4_nuclease"/>
    <property type="match status" value="1"/>
</dbReference>
<organism evidence="2 3">
    <name type="scientific">Tetzosporium hominis</name>
    <dbReference type="NCBI Taxonomy" id="2020506"/>
    <lineage>
        <taxon>Bacteria</taxon>
        <taxon>Bacillati</taxon>
        <taxon>Bacillota</taxon>
        <taxon>Bacilli</taxon>
        <taxon>Bacillales</taxon>
        <taxon>Caryophanaceae</taxon>
        <taxon>Tetzosporium</taxon>
    </lineage>
</organism>
<accession>A0A264W7E3</accession>
<proteinExistence type="predicted"/>
<sequence>MNRIDYMDKLKDSFVKPRDISGPRSSNRFDYQKDWAILKMMEMYEVEEDFLLVMDYYDDVVVYDSATDPENVSFFQIKTSSKNWTLNSLTKRKPGTEGPSLSILGKMYECKMQFPEHTLSLNFISNYTYNLKLLSGEKSITKKKICLSELEEVTIAEIIRKVIDEHQLKDNPDFVELTFFEVSELLVDNRETYLKGKLSEFIEKQNPDSKYKVSVIYDAIFSEVKVKNNYESDISSFEELAKHKGISREQFKEHIQMFSTDDEEQERWKFINDSLLQENMPFSDRLKIKQAWDDYRVDKMNYANLKLRNTINIISKMVEPYKEKQIINLQNDLLKPVYNEYISKESNSFYSEFYIKVIILMEFSK</sequence>
<dbReference type="AlphaFoldDB" id="A0A264W7E3"/>
<name>A0A264W7E3_9BACL</name>